<feature type="non-terminal residue" evidence="2">
    <location>
        <position position="1"/>
    </location>
</feature>
<accession>A0A8H7PM01</accession>
<dbReference type="Gene3D" id="3.40.50.1820">
    <property type="entry name" value="alpha/beta hydrolase"/>
    <property type="match status" value="1"/>
</dbReference>
<dbReference type="InterPro" id="IPR050955">
    <property type="entry name" value="Plant_Biomass_Hydrol_Est"/>
</dbReference>
<dbReference type="SUPFAM" id="SSF53474">
    <property type="entry name" value="alpha/beta-Hydrolases"/>
    <property type="match status" value="1"/>
</dbReference>
<protein>
    <recommendedName>
        <fullName evidence="4">Peptidase S9 prolyl oligopeptidase catalytic domain-containing protein</fullName>
    </recommendedName>
</protein>
<dbReference type="InterPro" id="IPR029058">
    <property type="entry name" value="AB_hydrolase_fold"/>
</dbReference>
<keyword evidence="3" id="KW-1185">Reference proteome</keyword>
<gene>
    <name evidence="2" type="ORF">INT43_005557</name>
</gene>
<dbReference type="PANTHER" id="PTHR43037:SF4">
    <property type="entry name" value="PEPTIDASE S9 PROLYL OLIGOPEPTIDASE CATALYTIC DOMAIN-CONTAINING PROTEIN"/>
    <property type="match status" value="1"/>
</dbReference>
<dbReference type="PANTHER" id="PTHR43037">
    <property type="entry name" value="UNNAMED PRODUCT-RELATED"/>
    <property type="match status" value="1"/>
</dbReference>
<keyword evidence="1" id="KW-0732">Signal</keyword>
<sequence>MQKPLQKLDPMPKLSRWQILGPFPAGMREQDFGADPLEAYGGIHNISYSETARYPSELSDGGLVGWQMLESHGSTVGPLVFPSTRWSMNQLALGWAVNQFQAWAVISFSLEREKSFRVQFHSIGDFYIDQDLYSGDWYNLKTTAHVVHLAKGEHTLRVRVVNEIRIFGGSTPPKSIFEYFWEEIESSIPAIAIEQQVNMPDIIDSRFAGHLCSIAVQNVLQKADLRVVAIQITTQSTDIAINASLRNAGEEAAIMPGQIRQIPFSISTVEKLPPTLSSIFIIHVTVEIHNENHTLPGVSFEIHHKKAENDAFRITFEDQDKSIQYAMVRSPKTLTFSPSTPPPILVALHGAGVETSSPWWTGALSRSEKAWASLLLLIRLLDRDEIEYAHLIQYYVYRPFTQPEEVHGDSIGTDQVCLMSLELLMLWSKICIFEGHSNGGQGAWYLGTHFPDRAIAVFAAAGYTKIQDYVPFTGWIGGSHSDPWLRGILESSIAEYNNDLHVSNLAGIPIHALMGGDDDNVPPLHTRKYARLANEYVADPEYVKVTEVPGEGHWWNKILDNEIYSTFIEQHVENPKDVINELEDFTVTLINPSGSGSKGGIFVEQLSTPYRLGRIHVKIVKDDQNVSTWYLTTNNIRRFRFTDQVLQRFSNIRVDGSIIASTSLHDGVFLEKSDGEDWKTVTHVSGLDSTNHGPLHRIYESRGPLVIVCPRGNDYYYHKALQIAHDWNLYGNGDAQIIMPAELGDLPNANIVFLGGPEENELTSMFLRDSLSDISITKQELRVGGHIYSTRGSGIIFHQLWRQYHMAIIIAGIDQEGFTSAVQLMPKRTGLIISDWVVTGPNMKWQGVGGIQAA</sequence>
<evidence type="ECO:0000313" key="2">
    <source>
        <dbReference type="EMBL" id="KAG2176323.1"/>
    </source>
</evidence>
<evidence type="ECO:0000313" key="3">
    <source>
        <dbReference type="Proteomes" id="UP000654370"/>
    </source>
</evidence>
<proteinExistence type="predicted"/>
<reference evidence="2" key="1">
    <citation type="submission" date="2020-12" db="EMBL/GenBank/DDBJ databases">
        <title>Metabolic potential, ecology and presence of endohyphal bacteria is reflected in genomic diversity of Mucoromycotina.</title>
        <authorList>
            <person name="Muszewska A."/>
            <person name="Okrasinska A."/>
            <person name="Steczkiewicz K."/>
            <person name="Drgas O."/>
            <person name="Orlowska M."/>
            <person name="Perlinska-Lenart U."/>
            <person name="Aleksandrzak-Piekarczyk T."/>
            <person name="Szatraj K."/>
            <person name="Zielenkiewicz U."/>
            <person name="Pilsyk S."/>
            <person name="Malc E."/>
            <person name="Mieczkowski P."/>
            <person name="Kruszewska J.S."/>
            <person name="Biernat P."/>
            <person name="Pawlowska J."/>
        </authorList>
    </citation>
    <scope>NUCLEOTIDE SEQUENCE</scope>
    <source>
        <strain evidence="2">WA0000067209</strain>
    </source>
</reference>
<dbReference type="Proteomes" id="UP000654370">
    <property type="component" value="Unassembled WGS sequence"/>
</dbReference>
<evidence type="ECO:0000256" key="1">
    <source>
        <dbReference type="ARBA" id="ARBA00022729"/>
    </source>
</evidence>
<organism evidence="2 3">
    <name type="scientific">Mortierella isabellina</name>
    <name type="common">Filamentous fungus</name>
    <name type="synonym">Umbelopsis isabellina</name>
    <dbReference type="NCBI Taxonomy" id="91625"/>
    <lineage>
        <taxon>Eukaryota</taxon>
        <taxon>Fungi</taxon>
        <taxon>Fungi incertae sedis</taxon>
        <taxon>Mucoromycota</taxon>
        <taxon>Mucoromycotina</taxon>
        <taxon>Umbelopsidomycetes</taxon>
        <taxon>Umbelopsidales</taxon>
        <taxon>Umbelopsidaceae</taxon>
        <taxon>Umbelopsis</taxon>
    </lineage>
</organism>
<dbReference type="AlphaFoldDB" id="A0A8H7PM01"/>
<name>A0A8H7PM01_MORIS</name>
<dbReference type="EMBL" id="JAEPQZ010000010">
    <property type="protein sequence ID" value="KAG2176323.1"/>
    <property type="molecule type" value="Genomic_DNA"/>
</dbReference>
<dbReference type="OrthoDB" id="449091at2759"/>
<evidence type="ECO:0008006" key="4">
    <source>
        <dbReference type="Google" id="ProtNLM"/>
    </source>
</evidence>
<comment type="caution">
    <text evidence="2">The sequence shown here is derived from an EMBL/GenBank/DDBJ whole genome shotgun (WGS) entry which is preliminary data.</text>
</comment>